<keyword evidence="10" id="KW-1185">Reference proteome</keyword>
<dbReference type="Proteomes" id="UP000293583">
    <property type="component" value="Unassembled WGS sequence"/>
</dbReference>
<evidence type="ECO:0000256" key="5">
    <source>
        <dbReference type="ARBA" id="ARBA00022989"/>
    </source>
</evidence>
<dbReference type="Gene3D" id="1.20.1540.10">
    <property type="entry name" value="Rhomboid-like"/>
    <property type="match status" value="1"/>
</dbReference>
<proteinExistence type="inferred from homology"/>
<comment type="similarity">
    <text evidence="2">Belongs to the peptidase S54 family.</text>
</comment>
<dbReference type="AlphaFoldDB" id="A0A4Q9BGY9"/>
<evidence type="ECO:0000256" key="1">
    <source>
        <dbReference type="ARBA" id="ARBA00004141"/>
    </source>
</evidence>
<feature type="transmembrane region" description="Helical" evidence="7">
    <location>
        <begin position="43"/>
        <end position="65"/>
    </location>
</feature>
<evidence type="ECO:0000256" key="3">
    <source>
        <dbReference type="ARBA" id="ARBA00022692"/>
    </source>
</evidence>
<name>A0A4Q9BGY9_9BACT</name>
<dbReference type="SUPFAM" id="SSF144091">
    <property type="entry name" value="Rhomboid-like"/>
    <property type="match status" value="1"/>
</dbReference>
<keyword evidence="9" id="KW-0645">Protease</keyword>
<dbReference type="InterPro" id="IPR035952">
    <property type="entry name" value="Rhomboid-like_sf"/>
</dbReference>
<dbReference type="PANTHER" id="PTHR43731">
    <property type="entry name" value="RHOMBOID PROTEASE"/>
    <property type="match status" value="1"/>
</dbReference>
<dbReference type="OrthoDB" id="9807874at2"/>
<evidence type="ECO:0000259" key="8">
    <source>
        <dbReference type="Pfam" id="PF01694"/>
    </source>
</evidence>
<dbReference type="PANTHER" id="PTHR43731:SF14">
    <property type="entry name" value="PRESENILIN-ASSOCIATED RHOMBOID-LIKE PROTEIN, MITOCHONDRIAL"/>
    <property type="match status" value="1"/>
</dbReference>
<protein>
    <submittedName>
        <fullName evidence="9">Rhomboid family intramembrane serine protease</fullName>
    </submittedName>
</protein>
<keyword evidence="6 7" id="KW-0472">Membrane</keyword>
<dbReference type="GO" id="GO:0016020">
    <property type="term" value="C:membrane"/>
    <property type="evidence" value="ECO:0007669"/>
    <property type="project" value="UniProtKB-SubCell"/>
</dbReference>
<dbReference type="InterPro" id="IPR050925">
    <property type="entry name" value="Rhomboid_protease_S54"/>
</dbReference>
<keyword evidence="5 7" id="KW-1133">Transmembrane helix</keyword>
<feature type="transmembrane region" description="Helical" evidence="7">
    <location>
        <begin position="77"/>
        <end position="99"/>
    </location>
</feature>
<evidence type="ECO:0000313" key="10">
    <source>
        <dbReference type="Proteomes" id="UP000293583"/>
    </source>
</evidence>
<evidence type="ECO:0000256" key="6">
    <source>
        <dbReference type="ARBA" id="ARBA00023136"/>
    </source>
</evidence>
<accession>A0A4Q9BGY9</accession>
<sequence length="204" mass="23501">MVSIVLIAVTIIISLVAWQKPDLMGKMLMNPYRIQHRNEYWRFVSSGFIHADFTHLFFNLFSFFFFGVQLEQIFNQLFPSIASELYILFYVLAIVVADLPTFFKQKNNPNYNSLGASGAVSAVIFAGILFFPTEKIYLFGFFGIPGFIYAGLFTWYSVEMDKRSRDFVNHSAHLYGALFGIVAMTLLYPQVWISFVEQITAMLR</sequence>
<dbReference type="EMBL" id="SEWY01000001">
    <property type="protein sequence ID" value="TBH75572.1"/>
    <property type="molecule type" value="Genomic_DNA"/>
</dbReference>
<evidence type="ECO:0000256" key="2">
    <source>
        <dbReference type="ARBA" id="ARBA00009045"/>
    </source>
</evidence>
<keyword evidence="4" id="KW-0378">Hydrolase</keyword>
<dbReference type="RefSeq" id="WP_130895326.1">
    <property type="nucleotide sequence ID" value="NZ_CP049835.1"/>
</dbReference>
<comment type="caution">
    <text evidence="9">The sequence shown here is derived from an EMBL/GenBank/DDBJ whole genome shotgun (WGS) entry which is preliminary data.</text>
</comment>
<feature type="transmembrane region" description="Helical" evidence="7">
    <location>
        <begin position="176"/>
        <end position="196"/>
    </location>
</feature>
<evidence type="ECO:0000256" key="4">
    <source>
        <dbReference type="ARBA" id="ARBA00022801"/>
    </source>
</evidence>
<reference evidence="9 10" key="1">
    <citation type="submission" date="2019-02" db="EMBL/GenBank/DDBJ databases">
        <title>Genome of a new Bacteroidetes strain.</title>
        <authorList>
            <person name="Pitt A."/>
        </authorList>
    </citation>
    <scope>NUCLEOTIDE SEQUENCE [LARGE SCALE GENOMIC DNA]</scope>
    <source>
        <strain evidence="9 10">103A-SOEBACH</strain>
    </source>
</reference>
<comment type="subcellular location">
    <subcellularLocation>
        <location evidence="1">Membrane</location>
        <topology evidence="1">Multi-pass membrane protein</topology>
    </subcellularLocation>
</comment>
<dbReference type="InterPro" id="IPR022764">
    <property type="entry name" value="Peptidase_S54_rhomboid_dom"/>
</dbReference>
<evidence type="ECO:0000313" key="9">
    <source>
        <dbReference type="EMBL" id="TBH75572.1"/>
    </source>
</evidence>
<dbReference type="GO" id="GO:0004252">
    <property type="term" value="F:serine-type endopeptidase activity"/>
    <property type="evidence" value="ECO:0007669"/>
    <property type="project" value="InterPro"/>
</dbReference>
<keyword evidence="3 7" id="KW-0812">Transmembrane</keyword>
<feature type="transmembrane region" description="Helical" evidence="7">
    <location>
        <begin position="111"/>
        <end position="131"/>
    </location>
</feature>
<feature type="domain" description="Peptidase S54 rhomboid" evidence="8">
    <location>
        <begin position="38"/>
        <end position="188"/>
    </location>
</feature>
<feature type="transmembrane region" description="Helical" evidence="7">
    <location>
        <begin position="136"/>
        <end position="156"/>
    </location>
</feature>
<dbReference type="Pfam" id="PF01694">
    <property type="entry name" value="Rhomboid"/>
    <property type="match status" value="1"/>
</dbReference>
<evidence type="ECO:0000256" key="7">
    <source>
        <dbReference type="SAM" id="Phobius"/>
    </source>
</evidence>
<gene>
    <name evidence="9" type="ORF">EWU20_03020</name>
</gene>
<organism evidence="9 10">
    <name type="scientific">Aquirufa antheringensis</name>
    <dbReference type="NCBI Taxonomy" id="2516559"/>
    <lineage>
        <taxon>Bacteria</taxon>
        <taxon>Pseudomonadati</taxon>
        <taxon>Bacteroidota</taxon>
        <taxon>Cytophagia</taxon>
        <taxon>Cytophagales</taxon>
        <taxon>Flectobacillaceae</taxon>
        <taxon>Aquirufa</taxon>
    </lineage>
</organism>
<dbReference type="GO" id="GO:0006508">
    <property type="term" value="P:proteolysis"/>
    <property type="evidence" value="ECO:0007669"/>
    <property type="project" value="UniProtKB-KW"/>
</dbReference>